<protein>
    <submittedName>
        <fullName evidence="1">Uncharacterized protein</fullName>
    </submittedName>
</protein>
<proteinExistence type="predicted"/>
<comment type="caution">
    <text evidence="1">The sequence shown here is derived from an EMBL/GenBank/DDBJ whole genome shotgun (WGS) entry which is preliminary data.</text>
</comment>
<reference evidence="1" key="1">
    <citation type="submission" date="2020-09" db="EMBL/GenBank/DDBJ databases">
        <title>Genome-Enabled Discovery of Anthraquinone Biosynthesis in Senna tora.</title>
        <authorList>
            <person name="Kang S.-H."/>
            <person name="Pandey R.P."/>
            <person name="Lee C.-M."/>
            <person name="Sim J.-S."/>
            <person name="Jeong J.-T."/>
            <person name="Choi B.-S."/>
            <person name="Jung M."/>
            <person name="Ginzburg D."/>
            <person name="Zhao K."/>
            <person name="Won S.Y."/>
            <person name="Oh T.-J."/>
            <person name="Yu Y."/>
            <person name="Kim N.-H."/>
            <person name="Lee O.R."/>
            <person name="Lee T.-H."/>
            <person name="Bashyal P."/>
            <person name="Kim T.-S."/>
            <person name="Lee W.-H."/>
            <person name="Kawkins C."/>
            <person name="Kim C.-K."/>
            <person name="Kim J.S."/>
            <person name="Ahn B.O."/>
            <person name="Rhee S.Y."/>
            <person name="Sohng J.K."/>
        </authorList>
    </citation>
    <scope>NUCLEOTIDE SEQUENCE</scope>
    <source>
        <tissue evidence="1">Leaf</tissue>
    </source>
</reference>
<gene>
    <name evidence="1" type="ORF">G2W53_012849</name>
</gene>
<dbReference type="Proteomes" id="UP000634136">
    <property type="component" value="Unassembled WGS sequence"/>
</dbReference>
<sequence length="45" mass="4835">MGDTQAKTLICGGVIGLLRMKSSCLKWSRLKIYGVGTGIAYNKSD</sequence>
<dbReference type="EMBL" id="JAAIUW010000005">
    <property type="protein sequence ID" value="KAF7830516.1"/>
    <property type="molecule type" value="Genomic_DNA"/>
</dbReference>
<organism evidence="1 2">
    <name type="scientific">Senna tora</name>
    <dbReference type="NCBI Taxonomy" id="362788"/>
    <lineage>
        <taxon>Eukaryota</taxon>
        <taxon>Viridiplantae</taxon>
        <taxon>Streptophyta</taxon>
        <taxon>Embryophyta</taxon>
        <taxon>Tracheophyta</taxon>
        <taxon>Spermatophyta</taxon>
        <taxon>Magnoliopsida</taxon>
        <taxon>eudicotyledons</taxon>
        <taxon>Gunneridae</taxon>
        <taxon>Pentapetalae</taxon>
        <taxon>rosids</taxon>
        <taxon>fabids</taxon>
        <taxon>Fabales</taxon>
        <taxon>Fabaceae</taxon>
        <taxon>Caesalpinioideae</taxon>
        <taxon>Cassia clade</taxon>
        <taxon>Senna</taxon>
    </lineage>
</organism>
<name>A0A834U1F6_9FABA</name>
<evidence type="ECO:0000313" key="2">
    <source>
        <dbReference type="Proteomes" id="UP000634136"/>
    </source>
</evidence>
<keyword evidence="2" id="KW-1185">Reference proteome</keyword>
<accession>A0A834U1F6</accession>
<evidence type="ECO:0000313" key="1">
    <source>
        <dbReference type="EMBL" id="KAF7830516.1"/>
    </source>
</evidence>
<dbReference type="AlphaFoldDB" id="A0A834U1F6"/>